<dbReference type="InterPro" id="IPR041881">
    <property type="entry name" value="PqqD_sf"/>
</dbReference>
<dbReference type="Pfam" id="PF05402">
    <property type="entry name" value="PqqD"/>
    <property type="match status" value="1"/>
</dbReference>
<keyword evidence="1" id="KW-0812">Transmembrane</keyword>
<proteinExistence type="predicted"/>
<keyword evidence="1" id="KW-0472">Membrane</keyword>
<evidence type="ECO:0000256" key="1">
    <source>
        <dbReference type="SAM" id="Phobius"/>
    </source>
</evidence>
<dbReference type="InterPro" id="IPR008792">
    <property type="entry name" value="PQQD"/>
</dbReference>
<gene>
    <name evidence="2" type="ORF">HNQ77_005446</name>
</gene>
<dbReference type="Proteomes" id="UP000538666">
    <property type="component" value="Unassembled WGS sequence"/>
</dbReference>
<evidence type="ECO:0000313" key="3">
    <source>
        <dbReference type="Proteomes" id="UP000538666"/>
    </source>
</evidence>
<accession>A0A841KA65</accession>
<dbReference type="EMBL" id="JACHEK010000016">
    <property type="protein sequence ID" value="MBB6147448.1"/>
    <property type="molecule type" value="Genomic_DNA"/>
</dbReference>
<evidence type="ECO:0000313" key="2">
    <source>
        <dbReference type="EMBL" id="MBB6147448.1"/>
    </source>
</evidence>
<organism evidence="2 3">
    <name type="scientific">Silvibacterium bohemicum</name>
    <dbReference type="NCBI Taxonomy" id="1577686"/>
    <lineage>
        <taxon>Bacteria</taxon>
        <taxon>Pseudomonadati</taxon>
        <taxon>Acidobacteriota</taxon>
        <taxon>Terriglobia</taxon>
        <taxon>Terriglobales</taxon>
        <taxon>Acidobacteriaceae</taxon>
        <taxon>Silvibacterium</taxon>
    </lineage>
</organism>
<dbReference type="OrthoDB" id="8686088at2"/>
<dbReference type="AlphaFoldDB" id="A0A841KA65"/>
<feature type="transmembrane region" description="Helical" evidence="1">
    <location>
        <begin position="105"/>
        <end position="123"/>
    </location>
</feature>
<reference evidence="2 3" key="1">
    <citation type="submission" date="2020-08" db="EMBL/GenBank/DDBJ databases">
        <title>Genomic Encyclopedia of Type Strains, Phase IV (KMG-IV): sequencing the most valuable type-strain genomes for metagenomic binning, comparative biology and taxonomic classification.</title>
        <authorList>
            <person name="Goeker M."/>
        </authorList>
    </citation>
    <scope>NUCLEOTIDE SEQUENCE [LARGE SCALE GENOMIC DNA]</scope>
    <source>
        <strain evidence="2 3">DSM 103733</strain>
    </source>
</reference>
<dbReference type="Gene3D" id="1.10.10.1150">
    <property type="entry name" value="Coenzyme PQQ synthesis protein D (PqqD)"/>
    <property type="match status" value="1"/>
</dbReference>
<dbReference type="RefSeq" id="WP_050061422.1">
    <property type="nucleotide sequence ID" value="NZ_JACHEK010000016.1"/>
</dbReference>
<evidence type="ECO:0008006" key="4">
    <source>
        <dbReference type="Google" id="ProtNLM"/>
    </source>
</evidence>
<protein>
    <recommendedName>
        <fullName evidence="4">PqqD family protein</fullName>
    </recommendedName>
</protein>
<keyword evidence="1" id="KW-1133">Transmembrane helix</keyword>
<keyword evidence="3" id="KW-1185">Reference proteome</keyword>
<name>A0A841KA65_9BACT</name>
<comment type="caution">
    <text evidence="2">The sequence shown here is derived from an EMBL/GenBank/DDBJ whole genome shotgun (WGS) entry which is preliminary data.</text>
</comment>
<sequence length="213" mass="22348">MNNPRAIRDNIFTESLANETILYDKANHRAHSLNKTVAMVWEAADGDKSIDEIAGILHDRLGIPKDRSVVLLALEELETAGLIEAPIDVNRIAEHTSRREVIRKLGLAGASAALVPFVVSVVAPTPAMASSPAAGNPQQYVSELQLIEADIAKNANAYANNATAQKDLNAAIAAGNQGLVDQILGNKAGAQAQFTAAATDFNGVLAALGLPPL</sequence>